<evidence type="ECO:0000313" key="2">
    <source>
        <dbReference type="EnsemblMetazoa" id="GPAI012246-PA"/>
    </source>
</evidence>
<reference evidence="3" key="1">
    <citation type="submission" date="2014-03" db="EMBL/GenBank/DDBJ databases">
        <authorList>
            <person name="Aksoy S."/>
            <person name="Warren W."/>
            <person name="Wilson R.K."/>
        </authorList>
    </citation>
    <scope>NUCLEOTIDE SEQUENCE [LARGE SCALE GENOMIC DNA]</scope>
    <source>
        <strain evidence="3">IAEA</strain>
    </source>
</reference>
<keyword evidence="1" id="KW-1133">Transmembrane helix</keyword>
<keyword evidence="1" id="KW-0812">Transmembrane</keyword>
<keyword evidence="3" id="KW-1185">Reference proteome</keyword>
<dbReference type="EnsemblMetazoa" id="GPAI012246-RA">
    <property type="protein sequence ID" value="GPAI012246-PA"/>
    <property type="gene ID" value="GPAI012246"/>
</dbReference>
<dbReference type="Proteomes" id="UP000092445">
    <property type="component" value="Unassembled WGS sequence"/>
</dbReference>
<name>A0A1A9ZEJ1_GLOPL</name>
<evidence type="ECO:0000313" key="3">
    <source>
        <dbReference type="Proteomes" id="UP000092445"/>
    </source>
</evidence>
<dbReference type="VEuPathDB" id="VectorBase:GPAI012246"/>
<evidence type="ECO:0000256" key="1">
    <source>
        <dbReference type="SAM" id="Phobius"/>
    </source>
</evidence>
<feature type="transmembrane region" description="Helical" evidence="1">
    <location>
        <begin position="12"/>
        <end position="40"/>
    </location>
</feature>
<accession>A0A1A9ZEJ1</accession>
<organism evidence="2 3">
    <name type="scientific">Glossina pallidipes</name>
    <name type="common">Tsetse fly</name>
    <dbReference type="NCBI Taxonomy" id="7398"/>
    <lineage>
        <taxon>Eukaryota</taxon>
        <taxon>Metazoa</taxon>
        <taxon>Ecdysozoa</taxon>
        <taxon>Arthropoda</taxon>
        <taxon>Hexapoda</taxon>
        <taxon>Insecta</taxon>
        <taxon>Pterygota</taxon>
        <taxon>Neoptera</taxon>
        <taxon>Endopterygota</taxon>
        <taxon>Diptera</taxon>
        <taxon>Brachycera</taxon>
        <taxon>Muscomorpha</taxon>
        <taxon>Hippoboscoidea</taxon>
        <taxon>Glossinidae</taxon>
        <taxon>Glossina</taxon>
    </lineage>
</organism>
<proteinExistence type="predicted"/>
<keyword evidence="1" id="KW-0472">Membrane</keyword>
<reference evidence="2" key="2">
    <citation type="submission" date="2020-05" db="UniProtKB">
        <authorList>
            <consortium name="EnsemblMetazoa"/>
        </authorList>
    </citation>
    <scope>IDENTIFICATION</scope>
    <source>
        <strain evidence="2">IAEA</strain>
    </source>
</reference>
<dbReference type="AlphaFoldDB" id="A0A1A9ZEJ1"/>
<sequence>MPESMNGGVLYVAFAFVVYKVKNLEILILLAVPTGIVVMLEKRLEEADIISSALTTLISNSVMKD</sequence>
<protein>
    <submittedName>
        <fullName evidence="2">Uncharacterized protein</fullName>
    </submittedName>
</protein>